<organism evidence="2 3">
    <name type="scientific">Eiseniibacteriota bacterium</name>
    <dbReference type="NCBI Taxonomy" id="2212470"/>
    <lineage>
        <taxon>Bacteria</taxon>
        <taxon>Candidatus Eiseniibacteriota</taxon>
    </lineage>
</organism>
<dbReference type="AlphaFoldDB" id="A0A7Y2EB68"/>
<feature type="transmembrane region" description="Helical" evidence="1">
    <location>
        <begin position="112"/>
        <end position="130"/>
    </location>
</feature>
<sequence>MFPNLAFNLQAAQVLELWIGAFLTLMIFSFLYKDNPFYKFAEHLFVGVSAAYWMVQAFWSTLIPNLFGKLYPPMVEPFLPEIAGNEADFFKLIPLVFGIFLLMRLVPPWAVVARLAMGLVIGFAAGTNLTRYLQSDFISQIDHTLLPLIAFDDAGFSLRETIKNLMVVSGVVAGLIYFFFSAEHKGLFGKASRYGIWVLMVSFGAAFGYTVMARISLLTGRMNFLGDWLTHMFSGNLPT</sequence>
<keyword evidence="1" id="KW-1133">Transmembrane helix</keyword>
<feature type="transmembrane region" description="Helical" evidence="1">
    <location>
        <begin position="194"/>
        <end position="212"/>
    </location>
</feature>
<reference evidence="2 3" key="1">
    <citation type="submission" date="2020-03" db="EMBL/GenBank/DDBJ databases">
        <title>Metabolic flexibility allows generalist bacteria to become dominant in a frequently disturbed ecosystem.</title>
        <authorList>
            <person name="Chen Y.-J."/>
            <person name="Leung P.M."/>
            <person name="Bay S.K."/>
            <person name="Hugenholtz P."/>
            <person name="Kessler A.J."/>
            <person name="Shelley G."/>
            <person name="Waite D.W."/>
            <person name="Cook P.L."/>
            <person name="Greening C."/>
        </authorList>
    </citation>
    <scope>NUCLEOTIDE SEQUENCE [LARGE SCALE GENOMIC DNA]</scope>
    <source>
        <strain evidence="2">SS_bin_28</strain>
    </source>
</reference>
<evidence type="ECO:0000313" key="3">
    <source>
        <dbReference type="Proteomes" id="UP000547674"/>
    </source>
</evidence>
<feature type="transmembrane region" description="Helical" evidence="1">
    <location>
        <begin position="12"/>
        <end position="32"/>
    </location>
</feature>
<evidence type="ECO:0000256" key="1">
    <source>
        <dbReference type="SAM" id="Phobius"/>
    </source>
</evidence>
<gene>
    <name evidence="2" type="ORF">HKN21_08240</name>
</gene>
<feature type="transmembrane region" description="Helical" evidence="1">
    <location>
        <begin position="44"/>
        <end position="68"/>
    </location>
</feature>
<comment type="caution">
    <text evidence="2">The sequence shown here is derived from an EMBL/GenBank/DDBJ whole genome shotgun (WGS) entry which is preliminary data.</text>
</comment>
<name>A0A7Y2EB68_UNCEI</name>
<dbReference type="EMBL" id="JABDJR010000324">
    <property type="protein sequence ID" value="NNF06735.1"/>
    <property type="molecule type" value="Genomic_DNA"/>
</dbReference>
<evidence type="ECO:0000313" key="2">
    <source>
        <dbReference type="EMBL" id="NNF06735.1"/>
    </source>
</evidence>
<proteinExistence type="predicted"/>
<keyword evidence="1" id="KW-0472">Membrane</keyword>
<accession>A0A7Y2EB68</accession>
<feature type="transmembrane region" description="Helical" evidence="1">
    <location>
        <begin position="165"/>
        <end position="182"/>
    </location>
</feature>
<dbReference type="Proteomes" id="UP000547674">
    <property type="component" value="Unassembled WGS sequence"/>
</dbReference>
<keyword evidence="1" id="KW-0812">Transmembrane</keyword>
<protein>
    <submittedName>
        <fullName evidence="2">Uncharacterized protein</fullName>
    </submittedName>
</protein>